<reference evidence="1 2" key="1">
    <citation type="submission" date="2023-03" db="EMBL/GenBank/DDBJ databases">
        <authorList>
            <person name="Pearce D."/>
        </authorList>
    </citation>
    <scope>NUCLEOTIDE SEQUENCE [LARGE SCALE GENOMIC DNA]</scope>
    <source>
        <strain evidence="1">Msz</strain>
    </source>
</reference>
<evidence type="ECO:0000313" key="2">
    <source>
        <dbReference type="Proteomes" id="UP001162030"/>
    </source>
</evidence>
<gene>
    <name evidence="1" type="ORF">MSZNOR_3661</name>
</gene>
<proteinExistence type="predicted"/>
<keyword evidence="2" id="KW-1185">Reference proteome</keyword>
<organism evidence="1 2">
    <name type="scientific">Methylocaldum szegediense</name>
    <dbReference type="NCBI Taxonomy" id="73780"/>
    <lineage>
        <taxon>Bacteria</taxon>
        <taxon>Pseudomonadati</taxon>
        <taxon>Pseudomonadota</taxon>
        <taxon>Gammaproteobacteria</taxon>
        <taxon>Methylococcales</taxon>
        <taxon>Methylococcaceae</taxon>
        <taxon>Methylocaldum</taxon>
    </lineage>
</organism>
<dbReference type="EMBL" id="OX458333">
    <property type="protein sequence ID" value="CAI8911976.1"/>
    <property type="molecule type" value="Genomic_DNA"/>
</dbReference>
<name>A0ABN8X8Y8_9GAMM</name>
<sequence length="56" mass="5904">MTSSGAHFSQLGTAGANTIAAGVPITEEVDSRGERFFCGKFVVAIKGREPWTRTGC</sequence>
<dbReference type="Proteomes" id="UP001162030">
    <property type="component" value="Chromosome"/>
</dbReference>
<evidence type="ECO:0000313" key="1">
    <source>
        <dbReference type="EMBL" id="CAI8911976.1"/>
    </source>
</evidence>
<protein>
    <submittedName>
        <fullName evidence="1">Uncharacterized protein</fullName>
    </submittedName>
</protein>
<accession>A0ABN8X8Y8</accession>